<dbReference type="AlphaFoldDB" id="B7ZZG9"/>
<evidence type="ECO:0000313" key="1">
    <source>
        <dbReference type="EMBL" id="ACL53318.1"/>
    </source>
</evidence>
<proteinExistence type="evidence at transcript level"/>
<dbReference type="EMBL" id="BT054711">
    <property type="protein sequence ID" value="ACL53318.1"/>
    <property type="molecule type" value="mRNA"/>
</dbReference>
<organism evidence="1">
    <name type="scientific">Zea mays</name>
    <name type="common">Maize</name>
    <dbReference type="NCBI Taxonomy" id="4577"/>
    <lineage>
        <taxon>Eukaryota</taxon>
        <taxon>Viridiplantae</taxon>
        <taxon>Streptophyta</taxon>
        <taxon>Embryophyta</taxon>
        <taxon>Tracheophyta</taxon>
        <taxon>Spermatophyta</taxon>
        <taxon>Magnoliopsida</taxon>
        <taxon>Liliopsida</taxon>
        <taxon>Poales</taxon>
        <taxon>Poaceae</taxon>
        <taxon>PACMAD clade</taxon>
        <taxon>Panicoideae</taxon>
        <taxon>Andropogonodae</taxon>
        <taxon>Andropogoneae</taxon>
        <taxon>Tripsacinae</taxon>
        <taxon>Zea</taxon>
    </lineage>
</organism>
<accession>B7ZZG9</accession>
<reference evidence="1" key="2">
    <citation type="submission" date="2012-06" db="EMBL/GenBank/DDBJ databases">
        <authorList>
            <person name="Yu Y."/>
            <person name="Currie J."/>
            <person name="Lomeli R."/>
            <person name="Angelova A."/>
            <person name="Collura K."/>
            <person name="Wissotski M."/>
            <person name="Campos D."/>
            <person name="Kudrna D."/>
            <person name="Golser W."/>
            <person name="Ashely E."/>
            <person name="Descour A."/>
            <person name="Fernandes J."/>
            <person name="Soderlund C."/>
            <person name="Walbot V."/>
        </authorList>
    </citation>
    <scope>NUCLEOTIDE SEQUENCE</scope>
    <source>
        <strain evidence="1">B73</strain>
    </source>
</reference>
<dbReference type="HOGENOM" id="CLU_2577393_0_0_1"/>
<sequence>MYQYFTTRKYALYAQRKTHSQEMYAQICTICTNIIRLCSKYPTSYFTIQGYSYVNWLSNDTTWTDVNNMKMLLLPCSWMAI</sequence>
<name>B7ZZG9_MAIZE</name>
<reference evidence="1" key="1">
    <citation type="journal article" date="2009" name="PLoS Genet.">
        <title>Sequencing, mapping, and analysis of 27,455 maize full-length cDNAs.</title>
        <authorList>
            <person name="Soderlund C."/>
            <person name="Descour A."/>
            <person name="Kudrna D."/>
            <person name="Bomhoff M."/>
            <person name="Boyd L."/>
            <person name="Currie J."/>
            <person name="Angelova A."/>
            <person name="Collura K."/>
            <person name="Wissotski M."/>
            <person name="Ashley E."/>
            <person name="Morrow D."/>
            <person name="Fernandes J."/>
            <person name="Walbot V."/>
            <person name="Yu Y."/>
        </authorList>
    </citation>
    <scope>NUCLEOTIDE SEQUENCE</scope>
    <source>
        <strain evidence="1">B73</strain>
    </source>
</reference>
<protein>
    <submittedName>
        <fullName evidence="1">Uncharacterized protein</fullName>
    </submittedName>
</protein>